<dbReference type="PANTHER" id="PTHR30419:SF29">
    <property type="entry name" value="LYSR-FAMILY TRANSCRIPTIONAL REGULATOR"/>
    <property type="match status" value="1"/>
</dbReference>
<dbReference type="PANTHER" id="PTHR30419">
    <property type="entry name" value="HTH-TYPE TRANSCRIPTIONAL REGULATOR YBHD"/>
    <property type="match status" value="1"/>
</dbReference>
<evidence type="ECO:0000313" key="7">
    <source>
        <dbReference type="Proteomes" id="UP001597138"/>
    </source>
</evidence>
<dbReference type="Gene3D" id="1.10.10.10">
    <property type="entry name" value="Winged helix-like DNA-binding domain superfamily/Winged helix DNA-binding domain"/>
    <property type="match status" value="1"/>
</dbReference>
<dbReference type="SUPFAM" id="SSF46785">
    <property type="entry name" value="Winged helix' DNA-binding domain"/>
    <property type="match status" value="1"/>
</dbReference>
<evidence type="ECO:0000256" key="4">
    <source>
        <dbReference type="ARBA" id="ARBA00023163"/>
    </source>
</evidence>
<gene>
    <name evidence="6" type="ORF">ACFSC2_17025</name>
</gene>
<evidence type="ECO:0000256" key="1">
    <source>
        <dbReference type="ARBA" id="ARBA00009437"/>
    </source>
</evidence>
<dbReference type="Pfam" id="PF03466">
    <property type="entry name" value="LysR_substrate"/>
    <property type="match status" value="1"/>
</dbReference>
<organism evidence="6 7">
    <name type="scientific">Flavobacterium artemisiae</name>
    <dbReference type="NCBI Taxonomy" id="2126556"/>
    <lineage>
        <taxon>Bacteria</taxon>
        <taxon>Pseudomonadati</taxon>
        <taxon>Bacteroidota</taxon>
        <taxon>Flavobacteriia</taxon>
        <taxon>Flavobacteriales</taxon>
        <taxon>Flavobacteriaceae</taxon>
        <taxon>Flavobacterium</taxon>
    </lineage>
</organism>
<evidence type="ECO:0000256" key="3">
    <source>
        <dbReference type="ARBA" id="ARBA00023125"/>
    </source>
</evidence>
<dbReference type="PRINTS" id="PR00039">
    <property type="entry name" value="HTHLYSR"/>
</dbReference>
<keyword evidence="4" id="KW-0804">Transcription</keyword>
<keyword evidence="7" id="KW-1185">Reference proteome</keyword>
<dbReference type="SUPFAM" id="SSF53850">
    <property type="entry name" value="Periplasmic binding protein-like II"/>
    <property type="match status" value="1"/>
</dbReference>
<dbReference type="Gene3D" id="3.40.190.10">
    <property type="entry name" value="Periplasmic binding protein-like II"/>
    <property type="match status" value="2"/>
</dbReference>
<dbReference type="InterPro" id="IPR000847">
    <property type="entry name" value="LysR_HTH_N"/>
</dbReference>
<sequence>MNIQQLDYIIAVDKYRHFLKAADACCVTQATLSGMIKKLEEELGAVLFDRSRQPVVPTETGVKIIDQAKIALRELNRIKEIIEQESGQIKGEIKIGIIPSLAPYLLPLFIHRFTDTYQDVKLVINEMTTEKITEKLKNRDIDVGILALPVEDKDLVAETLFYEEFFHYGALNGNSGKKKKFIMPKDIDINRLLLLEEGHCLRDQVLNLCELRIKSPTDLRIEYQSGSIETLRQMADLNLGSTILPELSLLNLNEKQADKLSSFAAPSPVREIGLVRSSHFIKSNIIEALKESITASLPESILRKKNVCVLPNKQ</sequence>
<protein>
    <submittedName>
        <fullName evidence="6">Hydrogen peroxide-inducible genes activator</fullName>
    </submittedName>
</protein>
<comment type="caution">
    <text evidence="6">The sequence shown here is derived from an EMBL/GenBank/DDBJ whole genome shotgun (WGS) entry which is preliminary data.</text>
</comment>
<accession>A0ABW4HGG4</accession>
<comment type="similarity">
    <text evidence="1">Belongs to the LysR transcriptional regulatory family.</text>
</comment>
<dbReference type="RefSeq" id="WP_379815532.1">
    <property type="nucleotide sequence ID" value="NZ_JBHUDZ010000016.1"/>
</dbReference>
<evidence type="ECO:0000259" key="5">
    <source>
        <dbReference type="PROSITE" id="PS50931"/>
    </source>
</evidence>
<proteinExistence type="inferred from homology"/>
<keyword evidence="2" id="KW-0805">Transcription regulation</keyword>
<dbReference type="EMBL" id="JBHUDZ010000016">
    <property type="protein sequence ID" value="MFD1604442.1"/>
    <property type="molecule type" value="Genomic_DNA"/>
</dbReference>
<name>A0ABW4HGG4_9FLAO</name>
<dbReference type="InterPro" id="IPR036388">
    <property type="entry name" value="WH-like_DNA-bd_sf"/>
</dbReference>
<dbReference type="Pfam" id="PF00126">
    <property type="entry name" value="HTH_1"/>
    <property type="match status" value="1"/>
</dbReference>
<dbReference type="Proteomes" id="UP001597138">
    <property type="component" value="Unassembled WGS sequence"/>
</dbReference>
<dbReference type="InterPro" id="IPR005119">
    <property type="entry name" value="LysR_subst-bd"/>
</dbReference>
<evidence type="ECO:0000313" key="6">
    <source>
        <dbReference type="EMBL" id="MFD1604442.1"/>
    </source>
</evidence>
<reference evidence="7" key="1">
    <citation type="journal article" date="2019" name="Int. J. Syst. Evol. Microbiol.">
        <title>The Global Catalogue of Microorganisms (GCM) 10K type strain sequencing project: providing services to taxonomists for standard genome sequencing and annotation.</title>
        <authorList>
            <consortium name="The Broad Institute Genomics Platform"/>
            <consortium name="The Broad Institute Genome Sequencing Center for Infectious Disease"/>
            <person name="Wu L."/>
            <person name="Ma J."/>
        </authorList>
    </citation>
    <scope>NUCLEOTIDE SEQUENCE [LARGE SCALE GENOMIC DNA]</scope>
    <source>
        <strain evidence="7">CCUG 70865</strain>
    </source>
</reference>
<keyword evidence="3" id="KW-0238">DNA-binding</keyword>
<dbReference type="InterPro" id="IPR050950">
    <property type="entry name" value="HTH-type_LysR_regulators"/>
</dbReference>
<evidence type="ECO:0000256" key="2">
    <source>
        <dbReference type="ARBA" id="ARBA00023015"/>
    </source>
</evidence>
<feature type="domain" description="HTH lysR-type" evidence="5">
    <location>
        <begin position="1"/>
        <end position="58"/>
    </location>
</feature>
<dbReference type="PROSITE" id="PS50931">
    <property type="entry name" value="HTH_LYSR"/>
    <property type="match status" value="1"/>
</dbReference>
<dbReference type="CDD" id="cd08411">
    <property type="entry name" value="PBP2_OxyR"/>
    <property type="match status" value="1"/>
</dbReference>
<dbReference type="InterPro" id="IPR036390">
    <property type="entry name" value="WH_DNA-bd_sf"/>
</dbReference>